<feature type="compositionally biased region" description="Low complexity" evidence="4">
    <location>
        <begin position="1545"/>
        <end position="1564"/>
    </location>
</feature>
<feature type="region of interest" description="Disordered" evidence="4">
    <location>
        <begin position="1589"/>
        <end position="1609"/>
    </location>
</feature>
<dbReference type="InterPro" id="IPR001611">
    <property type="entry name" value="Leu-rich_rpt"/>
</dbReference>
<feature type="compositionally biased region" description="Polar residues" evidence="4">
    <location>
        <begin position="657"/>
        <end position="672"/>
    </location>
</feature>
<feature type="region of interest" description="Disordered" evidence="4">
    <location>
        <begin position="1817"/>
        <end position="1998"/>
    </location>
</feature>
<feature type="region of interest" description="Disordered" evidence="4">
    <location>
        <begin position="1110"/>
        <end position="1183"/>
    </location>
</feature>
<feature type="domain" description="DH" evidence="5">
    <location>
        <begin position="2788"/>
        <end position="3065"/>
    </location>
</feature>
<dbReference type="SMART" id="SM00184">
    <property type="entry name" value="RING"/>
    <property type="match status" value="1"/>
</dbReference>
<dbReference type="PANTHER" id="PTHR12673:SF270">
    <property type="entry name" value="FYVE-TYPE DOMAIN-CONTAINING PROTEIN"/>
    <property type="match status" value="1"/>
</dbReference>
<gene>
    <name evidence="7" type="ORF">KVV02_005956</name>
</gene>
<dbReference type="PROSITE" id="PS50089">
    <property type="entry name" value="ZF_RING_2"/>
    <property type="match status" value="1"/>
</dbReference>
<dbReference type="EMBL" id="JAIFTL010000005">
    <property type="protein sequence ID" value="KAG9327380.1"/>
    <property type="molecule type" value="Genomic_DNA"/>
</dbReference>
<dbReference type="Gene3D" id="3.80.10.10">
    <property type="entry name" value="Ribonuclease Inhibitor"/>
    <property type="match status" value="1"/>
</dbReference>
<evidence type="ECO:0008006" key="9">
    <source>
        <dbReference type="Google" id="ProtNLM"/>
    </source>
</evidence>
<feature type="compositionally biased region" description="Basic and acidic residues" evidence="4">
    <location>
        <begin position="2472"/>
        <end position="2482"/>
    </location>
</feature>
<feature type="region of interest" description="Disordered" evidence="4">
    <location>
        <begin position="651"/>
        <end position="680"/>
    </location>
</feature>
<feature type="region of interest" description="Disordered" evidence="4">
    <location>
        <begin position="2440"/>
        <end position="2503"/>
    </location>
</feature>
<feature type="compositionally biased region" description="Polar residues" evidence="4">
    <location>
        <begin position="1658"/>
        <end position="1678"/>
    </location>
</feature>
<feature type="compositionally biased region" description="Polar residues" evidence="4">
    <location>
        <begin position="571"/>
        <end position="593"/>
    </location>
</feature>
<feature type="compositionally biased region" description="Basic and acidic residues" evidence="4">
    <location>
        <begin position="495"/>
        <end position="504"/>
    </location>
</feature>
<sequence>MGQNNSTSRSSRRSHNHTMRMGAGHSPDPAATPRRSRTTPPTAAGPGQSSHADPEPSTTASTRLDRLDHLAHVSTPSRAHHNDQITQSPAPRRPPAAPRSPGAPQEEPSPQVAVDPGTSSPAPAASAPSRAIRSTTRRRRLLAAFYPLLSRNSSSRNNGGASTSTNHHISVSSSSNRSSSGHGVSDASEAGPASSPAHLSPELSRAQGVAILRSQTPQATSIITTTTPALSSTLSANARTPRGLSRVQRMYDEQSIRSNRSSSSRSSSLFVTPSSSSSTQPQTQFHSQVQPPPSQAPAAANAPVHQGTNPHSHHPNLQIYYERLPELMDIDQTTYSAPTRSMLDGASDAAHSQRGHRTPAQLISTVEPATNSLPLATHATATSIGSDLDMHSTGSMGMGQGSRQDANHVRFSGLYMGLSNPRGGTSISSSLLPIRPDSEDEDDYEAMTSEIDDHSQRSQRRGGGNWRGQADDGGSLRHSDAGSISSWHHPPVIHSDQETGHEGHISSSSRAGTSGSGTGVGLRISRTVEPRPRPSRPSRYPPPEIVADLIHRQIAQGLAETATAGPHPTSAELSPQPNSSTTSLETVNNSTFRGSLGEGSTSANSSTAGAPDSAQSEEAFVHRGSRVHQRRLRSSSLRGLLGFQPMGGIMTEERLTGSGNESRTSLEQQNDTPRPESPVDGIQFVESHVPFFTRLLADLGRGLRGSTAQGTDGNRGLTGPASVSTPAAINSPEITGSSSASTATVNSFSAPASAMPSAGSTNATSDYGPPPRPRRHTTIRFIQVGGSDGLSGIGRRARSGSVGSAQGVSRRERPEGGTDLAQEDITDAIIMFLSHAGSGNTSEGESSESTPLNETDTGRARSRRSPWVVLTLSGAYLSSLLAGAGTEGEEGGMSYDDLWMLSNLIGPARPITTTQEAIDNAGFHVGQFENASQGMRDYSMLGDGSKCLVCMSEYEEGEDMRALRCKHGFHQECIDKWLTTGANKCPVCRAAAVVPRDPVVDPFEAPGPNALATEPYLPRFLRGLQKKTPPTHQHCNAADQHLSDGSSSSSSSGPKDALGYPIPVTTSIITTTLAPAHLESNQSSAGSSPSASLYPGPMDIVTKRISAGSAPGSVLSSAASSLKSDSHDLMSMGTPQRRRARDRTSQTSSRSSFSSIRNARDPTGYESTSLLSTSCPQPTMPPSFDLSSAPPLPLSTLMPTTAIIPTVNITTPSESRPPRPLYPPPAIPEASAAATRKTTGFDVDPFAIHEDRYAHAATATATKGDGDPLSSRPWVDDAHAKRRSKEAAQILPQPVRPHSPPHPTRGNRVRSNAVVSSTGTNSRRADTNSEMDANQRDPSAPIGTEEQRPGHDLVPETSSHSSGSLERVNKPRSRSSVGSPAGPGASHASHASKDAIRLHRHERDSGERLSPWTSASATGSATATGSESAPTSSASSSSARHRSMSSPHAAPTATSSTIRPVSILKNKPKSNLRTRSDSHPLPMQDGSSSPPLIHAFPAPPTGLRTSMSSDTSTLSHSSLYLQQDPMAAERRRDDLQSLQEANPKSSNSNNSSSSKRSSLLAQRRLSVGEPDVSLSASSSLHSISADHSNLHARPRMPPTPSSTHPSALLGADQDEYEPVIKRRPNSDNTEPSTAALHRLSFPSLNDFKPLSLPSSPPHTSATNHAPPTTPPQSYTPLTLKSVRLAKSKSKLRQDPHIGVASGSRRNSLPKSAHSALASGGDSSGTGSPPSSLPPPLPTPSLSVDSPGSPGSMLARRNTEGSLLSAFQHSGDLSPARRRETSSNSGCNTPPVMPRPILKDTSARDKFQRESWMSEAVGIPTSGNYASGLGRPSSNAQSPSPIAPPKSLARNNSASKRQSRLPRMSIPDYDQDALTPRPRQGNGGYGPDYKPRRQSGGPGHLLYAFDRNASSAEFESEDYDESDPEDDQIHSQHLQEQYSRLQRSHSRQSTVEAGEEGAPISKKPQRKSLGDELDMPPVPEKSSQRKRVSTMGSTTLPTLSPSLSAALTAATNSAASASETLSSIVRSNHPPPKDRSRPYGSVGANSLSFEPLFALKDNNNNNNNNLRPAQSAGHLQVGNKDVTAKRLSAAVSDADGYAALLTVDPSQQGVSILDISKRELTEIPSGLPESITHLRLAYNMIQVLAPISSLTTLNNLQVLDLCDNQLELLPSEIGLLTKLKELYLSNNKLCKLPDTIQKMARLEVLDIRNNQFYLLNPALAKMKALRQLDVRNNHLNAIPAPLCMLSATLTALLVDGNQFVQPFLDLLQPLMMDDSESITSGRQSFLGDDPYGDPNSKKTPLLAARPVSVYEPWRREAAPISTRRAGGALGSPAMAKRRSHGDLMTLIGLQRKDGGASTEDLFALTSDPAVPRSNTISVSSGAYIASVMGAETMSSRRERSVSTSTITPATEQYADSQGSNSPSASHPLSLNKFLKSIRKSSKSSLRESQFSTRSDATKRFSIGSEVDPMGDLESDHQEPETRPHSKGTVSSMGGVNGRRAPAGGINQWVRDRFHKRTNSSDMGALSGGYASVTSISTEAMESSEGYTVRDSGYGVISGSAGSQSSPSLNSTPDMALTSSQSKSYGLLGNRYQNKSTGHLPFGTISARDSQGLSSSFDPAQRKERNYRYSCMSIESQMTQGTEHDSDLVELDSAIAHHIQQQHQHHQHRMSSMHSPTTPLPSSPVISGGISNGSHLNHWNAGSPRYGQSATAIKPLMQYLRDLHDLDPDSSEWEEVYAWRRVWNAERSTPVGLGVSSDGVDVEDHEEDQEKKQAKDEEIRLAKLQAQASRRRRIVDEIVTTERTYVEGLKGLVEIYLTPALQVMPSSDHKAVFSNARSIYTFHTDHFLPALEKAFRVTSEPTTAASLAVGQEQDSETVQSVTTPMSPVPSTGPFASTTTTTSSISASSGQVSNVSSSSKDETSVETSDSEASKSPSTTGRVAAAAAAAKPAVEDRIGRVFAEHVDYMKMYSFYINNFDNALRVLQTQLTQAKHKKKMKEFLRRCAKHPNHTQLALQGYLLLPVQRIPRYKLLLQDLLENTWPEHVDYQDIATALEKISSRADEMNERKRQYENHEKVLLVQNRIIGQYKTPLVQPHRKVVREGMLHLIRIVTRNVSMGLDKVVPINDHYQEPSLQQQQPQQQNNGDLTVHHLSEETVEKSFLFILFNDIMIQCNPVTGKAVGGGVNGINYNSGSGGVGGGVNGHVSTDATTSGSAAGGASDARTKNLELCRVLQLESRLHPAEVVGQDVLRVVDDGMVLYLTGDKDVIHAWKEDINSRW</sequence>
<feature type="region of interest" description="Disordered" evidence="4">
    <location>
        <begin position="1647"/>
        <end position="1755"/>
    </location>
</feature>
<feature type="compositionally biased region" description="Low complexity" evidence="4">
    <location>
        <begin position="151"/>
        <end position="185"/>
    </location>
</feature>
<feature type="compositionally biased region" description="Polar residues" evidence="4">
    <location>
        <begin position="2405"/>
        <end position="2427"/>
    </location>
</feature>
<feature type="compositionally biased region" description="Basic and acidic residues" evidence="4">
    <location>
        <begin position="1796"/>
        <end position="1805"/>
    </location>
</feature>
<feature type="compositionally biased region" description="Low complexity" evidence="4">
    <location>
        <begin position="1110"/>
        <end position="1123"/>
    </location>
</feature>
<feature type="region of interest" description="Disordered" evidence="4">
    <location>
        <begin position="2864"/>
        <end position="2937"/>
    </location>
</feature>
<feature type="compositionally biased region" description="Low complexity" evidence="4">
    <location>
        <begin position="599"/>
        <end position="610"/>
    </location>
</feature>
<feature type="compositionally biased region" description="Low complexity" evidence="4">
    <location>
        <begin position="1374"/>
        <end position="1389"/>
    </location>
</feature>
<keyword evidence="3" id="KW-0479">Metal-binding</keyword>
<feature type="region of interest" description="Disordered" evidence="4">
    <location>
        <begin position="1"/>
        <end position="136"/>
    </location>
</feature>
<evidence type="ECO:0000256" key="4">
    <source>
        <dbReference type="SAM" id="MobiDB-lite"/>
    </source>
</evidence>
<feature type="region of interest" description="Disordered" evidence="4">
    <location>
        <begin position="562"/>
        <end position="633"/>
    </location>
</feature>
<feature type="compositionally biased region" description="Low complexity" evidence="4">
    <location>
        <begin position="2556"/>
        <end position="2569"/>
    </location>
</feature>
<dbReference type="InterPro" id="IPR035899">
    <property type="entry name" value="DBL_dom_sf"/>
</dbReference>
<feature type="compositionally biased region" description="Basic residues" evidence="4">
    <location>
        <begin position="623"/>
        <end position="633"/>
    </location>
</feature>
<feature type="compositionally biased region" description="Polar residues" evidence="4">
    <location>
        <begin position="721"/>
        <end position="746"/>
    </location>
</feature>
<dbReference type="Pfam" id="PF13639">
    <property type="entry name" value="zf-RING_2"/>
    <property type="match status" value="1"/>
</dbReference>
<feature type="compositionally biased region" description="Low complexity" evidence="4">
    <location>
        <begin position="118"/>
        <end position="134"/>
    </location>
</feature>
<feature type="region of interest" description="Disordered" evidence="4">
    <location>
        <begin position="706"/>
        <end position="820"/>
    </location>
</feature>
<keyword evidence="3" id="KW-0862">Zinc</keyword>
<feature type="region of interest" description="Disordered" evidence="4">
    <location>
        <begin position="1027"/>
        <end position="1059"/>
    </location>
</feature>
<feature type="compositionally biased region" description="Low complexity" evidence="4">
    <location>
        <begin position="1413"/>
        <end position="1457"/>
    </location>
</feature>
<feature type="compositionally biased region" description="Polar residues" evidence="4">
    <location>
        <begin position="47"/>
        <end position="62"/>
    </location>
</feature>
<comment type="caution">
    <text evidence="7">The sequence shown here is derived from an EMBL/GenBank/DDBJ whole genome shotgun (WGS) entry which is preliminary data.</text>
</comment>
<dbReference type="PROSITE" id="PS50010">
    <property type="entry name" value="DH_2"/>
    <property type="match status" value="1"/>
</dbReference>
<feature type="compositionally biased region" description="Basic and acidic residues" evidence="4">
    <location>
        <begin position="1345"/>
        <end position="1354"/>
    </location>
</feature>
<feature type="compositionally biased region" description="Low complexity" evidence="4">
    <location>
        <begin position="1145"/>
        <end position="1157"/>
    </location>
</feature>
<dbReference type="InterPro" id="IPR013083">
    <property type="entry name" value="Znf_RING/FYVE/PHD"/>
</dbReference>
<dbReference type="InterPro" id="IPR001841">
    <property type="entry name" value="Znf_RING"/>
</dbReference>
<organism evidence="7 8">
    <name type="scientific">Mortierella alpina</name>
    <name type="common">Oleaginous fungus</name>
    <name type="synonym">Mortierella renispora</name>
    <dbReference type="NCBI Taxonomy" id="64518"/>
    <lineage>
        <taxon>Eukaryota</taxon>
        <taxon>Fungi</taxon>
        <taxon>Fungi incertae sedis</taxon>
        <taxon>Mucoromycota</taxon>
        <taxon>Mortierellomycotina</taxon>
        <taxon>Mortierellomycetes</taxon>
        <taxon>Mortierellales</taxon>
        <taxon>Mortierellaceae</taxon>
        <taxon>Mortierella</taxon>
    </lineage>
</organism>
<dbReference type="SMART" id="SM00325">
    <property type="entry name" value="RhoGEF"/>
    <property type="match status" value="1"/>
</dbReference>
<dbReference type="CDD" id="cd16461">
    <property type="entry name" value="RING-H2_EL5-like"/>
    <property type="match status" value="1"/>
</dbReference>
<feature type="region of interest" description="Disordered" evidence="4">
    <location>
        <begin position="836"/>
        <end position="863"/>
    </location>
</feature>
<evidence type="ECO:0000256" key="2">
    <source>
        <dbReference type="ARBA" id="ARBA00022737"/>
    </source>
</evidence>
<feature type="compositionally biased region" description="Low complexity" evidence="4">
    <location>
        <begin position="837"/>
        <end position="850"/>
    </location>
</feature>
<dbReference type="Gene3D" id="1.20.900.10">
    <property type="entry name" value="Dbl homology (DH) domain"/>
    <property type="match status" value="1"/>
</dbReference>
<feature type="region of interest" description="Disordered" evidence="4">
    <location>
        <begin position="1259"/>
        <end position="1564"/>
    </location>
</feature>
<evidence type="ECO:0000259" key="6">
    <source>
        <dbReference type="PROSITE" id="PS50089"/>
    </source>
</evidence>
<name>A0A9P8IHN1_MORAP</name>
<dbReference type="SUPFAM" id="SSF48065">
    <property type="entry name" value="DBL homology domain (DH-domain)"/>
    <property type="match status" value="1"/>
</dbReference>
<feature type="region of interest" description="Disordered" evidence="4">
    <location>
        <begin position="420"/>
        <end position="543"/>
    </location>
</feature>
<protein>
    <recommendedName>
        <fullName evidence="9">RING-type domain-containing protein</fullName>
    </recommendedName>
</protein>
<dbReference type="InterPro" id="IPR032675">
    <property type="entry name" value="LRR_dom_sf"/>
</dbReference>
<dbReference type="SUPFAM" id="SSF57850">
    <property type="entry name" value="RING/U-box"/>
    <property type="match status" value="1"/>
</dbReference>
<feature type="region of interest" description="Disordered" evidence="4">
    <location>
        <begin position="252"/>
        <end position="315"/>
    </location>
</feature>
<feature type="region of interest" description="Disordered" evidence="4">
    <location>
        <begin position="2556"/>
        <end position="2576"/>
    </location>
</feature>
<feature type="compositionally biased region" description="Low complexity" evidence="4">
    <location>
        <begin position="256"/>
        <end position="278"/>
    </location>
</feature>
<proteinExistence type="predicted"/>
<dbReference type="InterPro" id="IPR001331">
    <property type="entry name" value="GDS_CDC24_CS"/>
</dbReference>
<dbReference type="GO" id="GO:0005737">
    <property type="term" value="C:cytoplasm"/>
    <property type="evidence" value="ECO:0007669"/>
    <property type="project" value="TreeGrafter"/>
</dbReference>
<feature type="compositionally biased region" description="Polar residues" evidence="4">
    <location>
        <begin position="422"/>
        <end position="431"/>
    </location>
</feature>
<feature type="compositionally biased region" description="Low complexity" evidence="4">
    <location>
        <begin position="296"/>
        <end position="306"/>
    </location>
</feature>
<feature type="compositionally biased region" description="Polar residues" evidence="4">
    <location>
        <begin position="1930"/>
        <end position="1950"/>
    </location>
</feature>
<dbReference type="GO" id="GO:0035556">
    <property type="term" value="P:intracellular signal transduction"/>
    <property type="evidence" value="ECO:0007669"/>
    <property type="project" value="InterPro"/>
</dbReference>
<feature type="region of interest" description="Disordered" evidence="4">
    <location>
        <begin position="2277"/>
        <end position="2297"/>
    </location>
</feature>
<dbReference type="InterPro" id="IPR000219">
    <property type="entry name" value="DH_dom"/>
</dbReference>
<accession>A0A9P8IHN1</accession>
<dbReference type="PROSITE" id="PS00741">
    <property type="entry name" value="DH_1"/>
    <property type="match status" value="1"/>
</dbReference>
<feature type="region of interest" description="Disordered" evidence="4">
    <location>
        <begin position="2053"/>
        <end position="2074"/>
    </location>
</feature>
<dbReference type="Pfam" id="PF00621">
    <property type="entry name" value="RhoGEF"/>
    <property type="match status" value="1"/>
</dbReference>
<dbReference type="InterPro" id="IPR051092">
    <property type="entry name" value="FYVE_RhoGEF_PH"/>
</dbReference>
<dbReference type="SMART" id="SM00369">
    <property type="entry name" value="LRR_TYP"/>
    <property type="match status" value="4"/>
</dbReference>
<evidence type="ECO:0000313" key="7">
    <source>
        <dbReference type="EMBL" id="KAG9327380.1"/>
    </source>
</evidence>
<feature type="compositionally biased region" description="Low complexity" evidence="4">
    <location>
        <begin position="1714"/>
        <end position="1729"/>
    </location>
</feature>
<feature type="compositionally biased region" description="Polar residues" evidence="4">
    <location>
        <begin position="1165"/>
        <end position="1177"/>
    </location>
</feature>
<feature type="compositionally biased region" description="Acidic residues" evidence="4">
    <location>
        <begin position="1913"/>
        <end position="1925"/>
    </location>
</feature>
<feature type="compositionally biased region" description="Polar residues" evidence="4">
    <location>
        <begin position="2874"/>
        <end position="2887"/>
    </location>
</feature>
<feature type="compositionally biased region" description="Low complexity" evidence="4">
    <location>
        <begin position="1988"/>
        <end position="1998"/>
    </location>
</feature>
<feature type="compositionally biased region" description="Low complexity" evidence="4">
    <location>
        <begin position="29"/>
        <end position="44"/>
    </location>
</feature>
<feature type="compositionally biased region" description="Low complexity" evidence="4">
    <location>
        <begin position="1503"/>
        <end position="1519"/>
    </location>
</feature>
<dbReference type="Proteomes" id="UP000717515">
    <property type="component" value="Unassembled WGS sequence"/>
</dbReference>
<feature type="region of interest" description="Disordered" evidence="4">
    <location>
        <begin position="1767"/>
        <end position="1805"/>
    </location>
</feature>
<feature type="compositionally biased region" description="Polar residues" evidence="4">
    <location>
        <begin position="1309"/>
        <end position="1332"/>
    </location>
</feature>
<feature type="region of interest" description="Disordered" evidence="4">
    <location>
        <begin position="2015"/>
        <end position="2041"/>
    </location>
</feature>
<keyword evidence="1" id="KW-0433">Leucine-rich repeat</keyword>
<feature type="compositionally biased region" description="Low complexity" evidence="4">
    <location>
        <begin position="2889"/>
        <end position="2915"/>
    </location>
</feature>
<dbReference type="Gene3D" id="3.30.40.10">
    <property type="entry name" value="Zinc/RING finger domain, C3HC4 (zinc finger)"/>
    <property type="match status" value="1"/>
</dbReference>
<feature type="region of interest" description="Disordered" evidence="4">
    <location>
        <begin position="2752"/>
        <end position="2774"/>
    </location>
</feature>
<reference evidence="7" key="1">
    <citation type="submission" date="2021-07" db="EMBL/GenBank/DDBJ databases">
        <title>Draft genome of Mortierella alpina, strain LL118, isolated from an aspen leaf litter sample.</title>
        <authorList>
            <person name="Yang S."/>
            <person name="Vinatzer B.A."/>
        </authorList>
    </citation>
    <scope>NUCLEOTIDE SEQUENCE</scope>
    <source>
        <strain evidence="7">LL118</strain>
    </source>
</reference>
<feature type="domain" description="RING-type" evidence="6">
    <location>
        <begin position="947"/>
        <end position="989"/>
    </location>
</feature>
<feature type="region of interest" description="Disordered" evidence="4">
    <location>
        <begin position="2390"/>
        <end position="2427"/>
    </location>
</feature>
<evidence type="ECO:0000256" key="1">
    <source>
        <dbReference type="ARBA" id="ARBA00022614"/>
    </source>
</evidence>
<evidence type="ECO:0000259" key="5">
    <source>
        <dbReference type="PROSITE" id="PS50010"/>
    </source>
</evidence>
<dbReference type="InterPro" id="IPR003591">
    <property type="entry name" value="Leu-rich_rpt_typical-subtyp"/>
</dbReference>
<dbReference type="Pfam" id="PF13855">
    <property type="entry name" value="LRR_8"/>
    <property type="match status" value="1"/>
</dbReference>
<keyword evidence="2" id="KW-0677">Repeat</keyword>
<dbReference type="CDD" id="cd00160">
    <property type="entry name" value="RhoGEF"/>
    <property type="match status" value="1"/>
</dbReference>
<feature type="region of interest" description="Disordered" evidence="4">
    <location>
        <begin position="151"/>
        <end position="201"/>
    </location>
</feature>
<keyword evidence="3" id="KW-0863">Zinc-finger</keyword>
<feature type="compositionally biased region" description="Low complexity" evidence="4">
    <location>
        <begin position="2441"/>
        <end position="2450"/>
    </location>
</feature>
<dbReference type="GO" id="GO:0008270">
    <property type="term" value="F:zinc ion binding"/>
    <property type="evidence" value="ECO:0007669"/>
    <property type="project" value="UniProtKB-KW"/>
</dbReference>
<feature type="region of interest" description="Disordered" evidence="4">
    <location>
        <begin position="338"/>
        <end position="358"/>
    </location>
</feature>
<feature type="compositionally biased region" description="Low complexity" evidence="4">
    <location>
        <begin position="747"/>
        <end position="760"/>
    </location>
</feature>
<feature type="compositionally biased region" description="Basic and acidic residues" evidence="4">
    <location>
        <begin position="1391"/>
        <end position="1407"/>
    </location>
</feature>
<dbReference type="GO" id="GO:0005085">
    <property type="term" value="F:guanyl-nucleotide exchange factor activity"/>
    <property type="evidence" value="ECO:0007669"/>
    <property type="project" value="InterPro"/>
</dbReference>
<evidence type="ECO:0000256" key="3">
    <source>
        <dbReference type="PROSITE-ProRule" id="PRU00175"/>
    </source>
</evidence>
<dbReference type="PANTHER" id="PTHR12673">
    <property type="entry name" value="FACIOGENITAL DYSPLASIA PROTEIN"/>
    <property type="match status" value="1"/>
</dbReference>
<feature type="compositionally biased region" description="Pro residues" evidence="4">
    <location>
        <begin position="1294"/>
        <end position="1303"/>
    </location>
</feature>
<dbReference type="SUPFAM" id="SSF52058">
    <property type="entry name" value="L domain-like"/>
    <property type="match status" value="1"/>
</dbReference>
<evidence type="ECO:0000313" key="8">
    <source>
        <dbReference type="Proteomes" id="UP000717515"/>
    </source>
</evidence>
<dbReference type="PROSITE" id="PS51450">
    <property type="entry name" value="LRR"/>
    <property type="match status" value="2"/>
</dbReference>